<dbReference type="InterPro" id="IPR050469">
    <property type="entry name" value="Diguanylate_Cyclase"/>
</dbReference>
<evidence type="ECO:0000256" key="2">
    <source>
        <dbReference type="ARBA" id="ARBA00012528"/>
    </source>
</evidence>
<evidence type="ECO:0000256" key="1">
    <source>
        <dbReference type="ARBA" id="ARBA00004651"/>
    </source>
</evidence>
<keyword evidence="3" id="KW-1003">Cell membrane</keyword>
<evidence type="ECO:0000256" key="7">
    <source>
        <dbReference type="ARBA" id="ARBA00034247"/>
    </source>
</evidence>
<feature type="transmembrane region" description="Helical" evidence="8">
    <location>
        <begin position="69"/>
        <end position="94"/>
    </location>
</feature>
<dbReference type="PROSITE" id="PS50887">
    <property type="entry name" value="GGDEF"/>
    <property type="match status" value="1"/>
</dbReference>
<dbReference type="InterPro" id="IPR029787">
    <property type="entry name" value="Nucleotide_cyclase"/>
</dbReference>
<evidence type="ECO:0000256" key="5">
    <source>
        <dbReference type="ARBA" id="ARBA00022989"/>
    </source>
</evidence>
<dbReference type="SUPFAM" id="SSF55073">
    <property type="entry name" value="Nucleotide cyclase"/>
    <property type="match status" value="1"/>
</dbReference>
<dbReference type="NCBIfam" id="TIGR00254">
    <property type="entry name" value="GGDEF"/>
    <property type="match status" value="1"/>
</dbReference>
<feature type="transmembrane region" description="Helical" evidence="8">
    <location>
        <begin position="38"/>
        <end position="57"/>
    </location>
</feature>
<comment type="catalytic activity">
    <reaction evidence="7">
        <text>2 GTP = 3',3'-c-di-GMP + 2 diphosphate</text>
        <dbReference type="Rhea" id="RHEA:24898"/>
        <dbReference type="ChEBI" id="CHEBI:33019"/>
        <dbReference type="ChEBI" id="CHEBI:37565"/>
        <dbReference type="ChEBI" id="CHEBI:58805"/>
        <dbReference type="EC" id="2.7.7.65"/>
    </reaction>
</comment>
<keyword evidence="11" id="KW-1185">Reference proteome</keyword>
<dbReference type="OrthoDB" id="9812260at2"/>
<dbReference type="GO" id="GO:0005886">
    <property type="term" value="C:plasma membrane"/>
    <property type="evidence" value="ECO:0007669"/>
    <property type="project" value="UniProtKB-SubCell"/>
</dbReference>
<keyword evidence="5 8" id="KW-1133">Transmembrane helix</keyword>
<gene>
    <name evidence="10" type="ORF">CSC94_23460</name>
</gene>
<dbReference type="GO" id="GO:0000155">
    <property type="term" value="F:phosphorelay sensor kinase activity"/>
    <property type="evidence" value="ECO:0007669"/>
    <property type="project" value="InterPro"/>
</dbReference>
<dbReference type="InterPro" id="IPR000160">
    <property type="entry name" value="GGDEF_dom"/>
</dbReference>
<comment type="caution">
    <text evidence="10">The sequence shown here is derived from an EMBL/GenBank/DDBJ whole genome shotgun (WGS) entry which is preliminary data.</text>
</comment>
<dbReference type="InterPro" id="IPR011620">
    <property type="entry name" value="Sig_transdc_His_kinase_LytS_TM"/>
</dbReference>
<dbReference type="FunFam" id="3.30.70.270:FF:000001">
    <property type="entry name" value="Diguanylate cyclase domain protein"/>
    <property type="match status" value="1"/>
</dbReference>
<proteinExistence type="predicted"/>
<dbReference type="Pfam" id="PF07694">
    <property type="entry name" value="5TM-5TMR_LYT"/>
    <property type="match status" value="1"/>
</dbReference>
<dbReference type="Proteomes" id="UP000221168">
    <property type="component" value="Unassembled WGS sequence"/>
</dbReference>
<evidence type="ECO:0000256" key="4">
    <source>
        <dbReference type="ARBA" id="ARBA00022692"/>
    </source>
</evidence>
<dbReference type="EMBL" id="PDVP01000033">
    <property type="protein sequence ID" value="PHP64602.1"/>
    <property type="molecule type" value="Genomic_DNA"/>
</dbReference>
<evidence type="ECO:0000256" key="6">
    <source>
        <dbReference type="ARBA" id="ARBA00023136"/>
    </source>
</evidence>
<reference evidence="10 11" key="1">
    <citation type="submission" date="2017-10" db="EMBL/GenBank/DDBJ databases">
        <title>Sedimentibacterium mangrovi gen. nov., sp. nov., a novel member of family Phyllobacteriacea isolated from mangrove sediment.</title>
        <authorList>
            <person name="Liao H."/>
            <person name="Tian Y."/>
        </authorList>
    </citation>
    <scope>NUCLEOTIDE SEQUENCE [LARGE SCALE GENOMIC DNA]</scope>
    <source>
        <strain evidence="10 11">X9-2-2</strain>
    </source>
</reference>
<feature type="transmembrane region" description="Helical" evidence="8">
    <location>
        <begin position="106"/>
        <end position="125"/>
    </location>
</feature>
<dbReference type="PANTHER" id="PTHR45138">
    <property type="entry name" value="REGULATORY COMPONENTS OF SENSORY TRANSDUCTION SYSTEM"/>
    <property type="match status" value="1"/>
</dbReference>
<dbReference type="InterPro" id="IPR043128">
    <property type="entry name" value="Rev_trsase/Diguanyl_cyclase"/>
</dbReference>
<protein>
    <recommendedName>
        <fullName evidence="2">diguanylate cyclase</fullName>
        <ecNumber evidence="2">2.7.7.65</ecNumber>
    </recommendedName>
</protein>
<dbReference type="EC" id="2.7.7.65" evidence="2"/>
<dbReference type="PANTHER" id="PTHR45138:SF9">
    <property type="entry name" value="DIGUANYLATE CYCLASE DGCM-RELATED"/>
    <property type="match status" value="1"/>
</dbReference>
<dbReference type="GO" id="GO:0043709">
    <property type="term" value="P:cell adhesion involved in single-species biofilm formation"/>
    <property type="evidence" value="ECO:0007669"/>
    <property type="project" value="TreeGrafter"/>
</dbReference>
<evidence type="ECO:0000313" key="10">
    <source>
        <dbReference type="EMBL" id="PHP64602.1"/>
    </source>
</evidence>
<name>A0A2G1QGF8_9HYPH</name>
<sequence>MEMTDIAAAFLQGVGIIAVAAILHEITLRNCPSPRCQTLATVLVFTAGVAGSMTVPIELQPGLLFDLRHVFLVLAATCGGWPVTLVSTGSAVIYRLLEGGAGASAGVAGIIISASVGSLLAYFGIVKRQTLLSRAIIGIAGNAALLSVFILPYPVALAVLSKVGLPLALANFVGIIVAAQIINSRFSQIAREKELLTQAKFDALTQLANRRVFDEQGPALAETIRLLEKPCSVMLIDIDRFKSVNDTFGHPAGDEILRRVASIIATNARKGDLVARYGGEEIALVLPDQDAAAARSVADRIRKAVEDATMQIQGISLKVTVSIGYSTVRQIEGAFPAALQEADEALYAAKAAGRNRVVTAMAA</sequence>
<dbReference type="GO" id="GO:0052621">
    <property type="term" value="F:diguanylate cyclase activity"/>
    <property type="evidence" value="ECO:0007669"/>
    <property type="project" value="UniProtKB-EC"/>
</dbReference>
<comment type="subcellular location">
    <subcellularLocation>
        <location evidence="1">Cell membrane</location>
        <topology evidence="1">Multi-pass membrane protein</topology>
    </subcellularLocation>
</comment>
<evidence type="ECO:0000259" key="9">
    <source>
        <dbReference type="PROSITE" id="PS50887"/>
    </source>
</evidence>
<dbReference type="CDD" id="cd01949">
    <property type="entry name" value="GGDEF"/>
    <property type="match status" value="1"/>
</dbReference>
<dbReference type="AlphaFoldDB" id="A0A2G1QGF8"/>
<feature type="transmembrane region" description="Helical" evidence="8">
    <location>
        <begin position="131"/>
        <end position="151"/>
    </location>
</feature>
<keyword evidence="6 8" id="KW-0472">Membrane</keyword>
<dbReference type="GO" id="GO:0071555">
    <property type="term" value="P:cell wall organization"/>
    <property type="evidence" value="ECO:0007669"/>
    <property type="project" value="InterPro"/>
</dbReference>
<dbReference type="SMART" id="SM00267">
    <property type="entry name" value="GGDEF"/>
    <property type="match status" value="1"/>
</dbReference>
<feature type="transmembrane region" description="Helical" evidence="8">
    <location>
        <begin position="6"/>
        <end position="26"/>
    </location>
</feature>
<evidence type="ECO:0000256" key="3">
    <source>
        <dbReference type="ARBA" id="ARBA00022475"/>
    </source>
</evidence>
<dbReference type="Gene3D" id="3.30.70.270">
    <property type="match status" value="1"/>
</dbReference>
<evidence type="ECO:0000256" key="8">
    <source>
        <dbReference type="SAM" id="Phobius"/>
    </source>
</evidence>
<keyword evidence="4 8" id="KW-0812">Transmembrane</keyword>
<feature type="transmembrane region" description="Helical" evidence="8">
    <location>
        <begin position="163"/>
        <end position="182"/>
    </location>
</feature>
<dbReference type="GO" id="GO:1902201">
    <property type="term" value="P:negative regulation of bacterial-type flagellum-dependent cell motility"/>
    <property type="evidence" value="ECO:0007669"/>
    <property type="project" value="TreeGrafter"/>
</dbReference>
<dbReference type="Pfam" id="PF00990">
    <property type="entry name" value="GGDEF"/>
    <property type="match status" value="1"/>
</dbReference>
<evidence type="ECO:0000313" key="11">
    <source>
        <dbReference type="Proteomes" id="UP000221168"/>
    </source>
</evidence>
<feature type="domain" description="GGDEF" evidence="9">
    <location>
        <begin position="229"/>
        <end position="362"/>
    </location>
</feature>
<accession>A0A2G1QGF8</accession>
<organism evidence="10 11">
    <name type="scientific">Zhengella mangrovi</name>
    <dbReference type="NCBI Taxonomy" id="1982044"/>
    <lineage>
        <taxon>Bacteria</taxon>
        <taxon>Pseudomonadati</taxon>
        <taxon>Pseudomonadota</taxon>
        <taxon>Alphaproteobacteria</taxon>
        <taxon>Hyphomicrobiales</taxon>
        <taxon>Notoacmeibacteraceae</taxon>
        <taxon>Zhengella</taxon>
    </lineage>
</organism>